<dbReference type="GO" id="GO:0032190">
    <property type="term" value="F:acrosin binding"/>
    <property type="evidence" value="ECO:0007669"/>
    <property type="project" value="TreeGrafter"/>
</dbReference>
<organism evidence="3 4">
    <name type="scientific">Mugilogobius chulae</name>
    <name type="common">yellowstripe goby</name>
    <dbReference type="NCBI Taxonomy" id="88201"/>
    <lineage>
        <taxon>Eukaryota</taxon>
        <taxon>Metazoa</taxon>
        <taxon>Chordata</taxon>
        <taxon>Craniata</taxon>
        <taxon>Vertebrata</taxon>
        <taxon>Euteleostomi</taxon>
        <taxon>Actinopterygii</taxon>
        <taxon>Neopterygii</taxon>
        <taxon>Teleostei</taxon>
        <taxon>Neoteleostei</taxon>
        <taxon>Acanthomorphata</taxon>
        <taxon>Gobiaria</taxon>
        <taxon>Gobiiformes</taxon>
        <taxon>Gobioidei</taxon>
        <taxon>Gobiidae</taxon>
        <taxon>Gobionellinae</taxon>
        <taxon>Mugilogobius</taxon>
    </lineage>
</organism>
<keyword evidence="4" id="KW-1185">Reference proteome</keyword>
<protein>
    <recommendedName>
        <fullName evidence="5">ZP domain-containing protein</fullName>
    </recommendedName>
</protein>
<feature type="compositionally biased region" description="Basic and acidic residues" evidence="1">
    <location>
        <begin position="39"/>
        <end position="48"/>
    </location>
</feature>
<dbReference type="PANTHER" id="PTHR23343:SF117">
    <property type="entry name" value="ZONA PELLUCIDA SPERM-BINDING PROTEIN 4-LIKE ISOFORM X1"/>
    <property type="match status" value="1"/>
</dbReference>
<feature type="region of interest" description="Disordered" evidence="1">
    <location>
        <begin position="37"/>
        <end position="74"/>
    </location>
</feature>
<reference evidence="4" key="1">
    <citation type="submission" date="2024-04" db="EMBL/GenBank/DDBJ databases">
        <title>Salinicola lusitanus LLJ914,a marine bacterium isolated from the Okinawa Trough.</title>
        <authorList>
            <person name="Li J."/>
        </authorList>
    </citation>
    <scope>NUCLEOTIDE SEQUENCE [LARGE SCALE GENOMIC DNA]</scope>
</reference>
<dbReference type="AlphaFoldDB" id="A0AAW0PUL3"/>
<dbReference type="GO" id="GO:0035805">
    <property type="term" value="C:egg coat"/>
    <property type="evidence" value="ECO:0007669"/>
    <property type="project" value="TreeGrafter"/>
</dbReference>
<evidence type="ECO:0000313" key="4">
    <source>
        <dbReference type="Proteomes" id="UP001460270"/>
    </source>
</evidence>
<feature type="compositionally biased region" description="Polar residues" evidence="1">
    <location>
        <begin position="453"/>
        <end position="463"/>
    </location>
</feature>
<feature type="compositionally biased region" description="Polar residues" evidence="1">
    <location>
        <begin position="396"/>
        <end position="407"/>
    </location>
</feature>
<evidence type="ECO:0000256" key="1">
    <source>
        <dbReference type="SAM" id="MobiDB-lite"/>
    </source>
</evidence>
<name>A0AAW0PUL3_9GOBI</name>
<dbReference type="GO" id="GO:0007339">
    <property type="term" value="P:binding of sperm to zona pellucida"/>
    <property type="evidence" value="ECO:0007669"/>
    <property type="project" value="TreeGrafter"/>
</dbReference>
<proteinExistence type="predicted"/>
<gene>
    <name evidence="3" type="ORF">WMY93_002694</name>
</gene>
<dbReference type="InterPro" id="IPR051148">
    <property type="entry name" value="Zona_Pellucida_Domain_gp"/>
</dbReference>
<dbReference type="GO" id="GO:0035804">
    <property type="term" value="F:structural constituent of egg coat"/>
    <property type="evidence" value="ECO:0007669"/>
    <property type="project" value="TreeGrafter"/>
</dbReference>
<feature type="compositionally biased region" description="Basic and acidic residues" evidence="1">
    <location>
        <begin position="413"/>
        <end position="423"/>
    </location>
</feature>
<dbReference type="Gene3D" id="2.60.40.4100">
    <property type="entry name" value="Zona pellucida, ZP-C domain"/>
    <property type="match status" value="1"/>
</dbReference>
<dbReference type="InterPro" id="IPR042235">
    <property type="entry name" value="ZP-C_dom"/>
</dbReference>
<feature type="region of interest" description="Disordered" evidence="1">
    <location>
        <begin position="394"/>
        <end position="435"/>
    </location>
</feature>
<keyword evidence="2" id="KW-0732">Signal</keyword>
<feature type="compositionally biased region" description="Polar residues" evidence="1">
    <location>
        <begin position="425"/>
        <end position="435"/>
    </location>
</feature>
<sequence>MNPKSKGYCVGVVVICTIATIHFHSVSGEPVDYSARASKHPEVKDDMKSPLTTGTVTARPREKRQHLGSRKNSPEFKTVGVSAKFTPKSKESTLNQYQKNPSVSFDKNCTKGKVKHIVYGRFDIAEAPGPVVLCRRPVWNQRELQPVVECAEDAMTLTVRRTRVVQLRVSTGNDSSLALSKLPPHCGLSLLKGFREISLVVRYNGCLVTVQSGYYVLLLLWRRTSVRMSCPVSRKSSQVLEGLSLCCFPSSLTISIQGPSVFKEPNVKVRGEWTRMLELVQLCGYRLGHRKAEIVITVPFLACGITSRVTIIKIYLFIYFHLKYMQINAYFPHYTTTKTKPVSESLKPSERSPTFYLAPPLYPHPLHFHRGRKPGGPGVAQPTTSTFAVPLKIPQQDEQNTPCSSQVLPGLKDSPESLVKPETHPQGSSSNTQPHNYVFNPYYHYYHLPKIPQTNKRLDSGSSRKSHHSDITPLNLNSDLHTKPPLLTFNAFLHHYLTEKAKLEESQKPKRIFSEVHKEYNKDTDDLRMNSNIWSKVNDQRVTSAVKSTLSANQHSSTHMLNPLLYDHYRFYYGPQSGKAAIRASTFPPQQNKDNVLGKDGGHVFGSDVQPEGPGLVNERESTPYSELSHVDSHWKEWFNQAAPAPPLMSVPHVDSSHNSASMASPFAAPSCPGAEPQFHCYISLGCSALPVKECILGEYLLFSLPGFVVEPKVSGLDHYKRDMSCSIGRLTSDPHLFFVPINNCGVTKQVIDELIVYRLELETCVSGSSLMRMMVECSFYPGLCGAETLFILDPPPPLYTSAVPVQIRIATDESLSFHHEAHLPLSSLRGRLVYMELSLALPPDKTVVLWVHYCLAYTLTPYTSAKLIYDGCPYSFESQRLPSVNPNTQYIMVTSFLTLTSTSPWIVDNVDPEVYFFAWLRCARH</sequence>
<accession>A0AAW0PUL3</accession>
<feature type="chain" id="PRO_5043429848" description="ZP domain-containing protein" evidence="2">
    <location>
        <begin position="29"/>
        <end position="926"/>
    </location>
</feature>
<dbReference type="GO" id="GO:0060468">
    <property type="term" value="P:prevention of polyspermy"/>
    <property type="evidence" value="ECO:0007669"/>
    <property type="project" value="TreeGrafter"/>
</dbReference>
<evidence type="ECO:0008006" key="5">
    <source>
        <dbReference type="Google" id="ProtNLM"/>
    </source>
</evidence>
<dbReference type="PANTHER" id="PTHR23343">
    <property type="entry name" value="ZONA PELLUCIDA SPERM-BINDING PROTEIN"/>
    <property type="match status" value="1"/>
</dbReference>
<evidence type="ECO:0000313" key="3">
    <source>
        <dbReference type="EMBL" id="KAK7939368.1"/>
    </source>
</evidence>
<feature type="region of interest" description="Disordered" evidence="1">
    <location>
        <begin position="453"/>
        <end position="477"/>
    </location>
</feature>
<feature type="signal peptide" evidence="2">
    <location>
        <begin position="1"/>
        <end position="28"/>
    </location>
</feature>
<dbReference type="EMBL" id="JBBPFD010000002">
    <property type="protein sequence ID" value="KAK7939368.1"/>
    <property type="molecule type" value="Genomic_DNA"/>
</dbReference>
<dbReference type="Proteomes" id="UP001460270">
    <property type="component" value="Unassembled WGS sequence"/>
</dbReference>
<comment type="caution">
    <text evidence="3">The sequence shown here is derived from an EMBL/GenBank/DDBJ whole genome shotgun (WGS) entry which is preliminary data.</text>
</comment>
<evidence type="ECO:0000256" key="2">
    <source>
        <dbReference type="SAM" id="SignalP"/>
    </source>
</evidence>